<evidence type="ECO:0000313" key="1">
    <source>
        <dbReference type="EMBL" id="TQN00634.1"/>
    </source>
</evidence>
<proteinExistence type="predicted"/>
<accession>A0A543KZX9</accession>
<dbReference type="RefSeq" id="WP_141379124.1">
    <property type="nucleotide sequence ID" value="NZ_BJNA01000003.1"/>
</dbReference>
<comment type="caution">
    <text evidence="1">The sequence shown here is derived from an EMBL/GenBank/DDBJ whole genome shotgun (WGS) entry which is preliminary data.</text>
</comment>
<dbReference type="InterPro" id="IPR036388">
    <property type="entry name" value="WH-like_DNA-bd_sf"/>
</dbReference>
<dbReference type="InterPro" id="IPR036390">
    <property type="entry name" value="WH_DNA-bd_sf"/>
</dbReference>
<dbReference type="Pfam" id="PF12840">
    <property type="entry name" value="HTH_20"/>
    <property type="match status" value="1"/>
</dbReference>
<dbReference type="EMBL" id="VFPS01000001">
    <property type="protein sequence ID" value="TQN00634.1"/>
    <property type="molecule type" value="Genomic_DNA"/>
</dbReference>
<dbReference type="Gene3D" id="1.10.10.10">
    <property type="entry name" value="Winged helix-like DNA-binding domain superfamily/Winged helix DNA-binding domain"/>
    <property type="match status" value="1"/>
</dbReference>
<evidence type="ECO:0000313" key="2">
    <source>
        <dbReference type="Proteomes" id="UP000319804"/>
    </source>
</evidence>
<reference evidence="1 2" key="1">
    <citation type="submission" date="2019-06" db="EMBL/GenBank/DDBJ databases">
        <title>Sequencing the genomes of 1000 actinobacteria strains.</title>
        <authorList>
            <person name="Klenk H.-P."/>
        </authorList>
    </citation>
    <scope>NUCLEOTIDE SEQUENCE [LARGE SCALE GENOMIC DNA]</scope>
    <source>
        <strain evidence="1 2">DSM 20427</strain>
    </source>
</reference>
<dbReference type="SUPFAM" id="SSF46785">
    <property type="entry name" value="Winged helix' DNA-binding domain"/>
    <property type="match status" value="1"/>
</dbReference>
<dbReference type="InterPro" id="IPR011991">
    <property type="entry name" value="ArsR-like_HTH"/>
</dbReference>
<dbReference type="CDD" id="cd00090">
    <property type="entry name" value="HTH_ARSR"/>
    <property type="match status" value="1"/>
</dbReference>
<gene>
    <name evidence="1" type="ORF">FHX68_0744</name>
</gene>
<dbReference type="AlphaFoldDB" id="A0A543KZX9"/>
<name>A0A543KZX9_9MICO</name>
<sequence length="175" mass="17964">MSAGDVEARLSVLEQAVVELQGRSATTVVPSGAEAAASMAEALWALEGLKSRAPEGGAVLYTGAVDLPTGGAVQWQYGLAASEVLAQDWTEHAGTLDALGHPVRLAILHAVLHGTVTASGLVEALESGTSGQVYHHLKELTTTGWLVSPGRGLYEVPAARVVPLLAVLVSVGTPR</sequence>
<organism evidence="1 2">
    <name type="scientific">Microbacterium lacticum</name>
    <dbReference type="NCBI Taxonomy" id="33885"/>
    <lineage>
        <taxon>Bacteria</taxon>
        <taxon>Bacillati</taxon>
        <taxon>Actinomycetota</taxon>
        <taxon>Actinomycetes</taxon>
        <taxon>Micrococcales</taxon>
        <taxon>Microbacteriaceae</taxon>
        <taxon>Microbacterium</taxon>
    </lineage>
</organism>
<dbReference type="OrthoDB" id="3730926at2"/>
<dbReference type="Proteomes" id="UP000319804">
    <property type="component" value="Unassembled WGS sequence"/>
</dbReference>
<protein>
    <submittedName>
        <fullName evidence="1">Helix-turn-helix protein</fullName>
    </submittedName>
</protein>
<keyword evidence="2" id="KW-1185">Reference proteome</keyword>